<keyword evidence="2" id="KW-1185">Reference proteome</keyword>
<organism evidence="1 2">
    <name type="scientific">Sunxiuqinia elliptica</name>
    <dbReference type="NCBI Taxonomy" id="655355"/>
    <lineage>
        <taxon>Bacteria</taxon>
        <taxon>Pseudomonadati</taxon>
        <taxon>Bacteroidota</taxon>
        <taxon>Bacteroidia</taxon>
        <taxon>Marinilabiliales</taxon>
        <taxon>Prolixibacteraceae</taxon>
        <taxon>Sunxiuqinia</taxon>
    </lineage>
</organism>
<evidence type="ECO:0000313" key="2">
    <source>
        <dbReference type="Proteomes" id="UP000198964"/>
    </source>
</evidence>
<protein>
    <submittedName>
        <fullName evidence="1">Uncharacterized protein</fullName>
    </submittedName>
</protein>
<evidence type="ECO:0000313" key="1">
    <source>
        <dbReference type="EMBL" id="SFF52024.1"/>
    </source>
</evidence>
<dbReference type="RefSeq" id="WP_093920617.1">
    <property type="nucleotide sequence ID" value="NZ_FONW01000008.1"/>
</dbReference>
<dbReference type="Proteomes" id="UP000198964">
    <property type="component" value="Unassembled WGS sequence"/>
</dbReference>
<sequence length="349" mass="39780">MQLFNYKQIIDLQVLNDYYQSLRSSDFNFIPESRTAKFLNGLGMRYKADSGGVKLFASVDSIGVLSFPPAEQSFKLVFLMQLANPSFMNFSNLPLEQNGQFIYYFSNKAENKREVFNLGSDQLLLNQNEHTSLADQLKVCGGNYRYSLADGDGVKTASLIFEDRELILETQELNPVAGDYNFQFKMDDFPSGRYRLEVDGGELESFYYAPAFRSGSYFGVLEIFAEVDEDYRWYTDEDKVSKKTYTIAFEHRKTLWRYKVINRNGLEFDDPGVKEQENPWDFTHTGNSVFVSNSPMPLKEVPITGITLRSDQNDAASVLITDLPNPGPALIKPDPANPATIYSDIYVYL</sequence>
<name>A0A1I2JBV7_9BACT</name>
<gene>
    <name evidence="1" type="ORF">SAMN05216283_108102</name>
</gene>
<dbReference type="AlphaFoldDB" id="A0A1I2JBV7"/>
<proteinExistence type="predicted"/>
<dbReference type="STRING" id="655355.SAMN05216283_108102"/>
<accession>A0A1I2JBV7</accession>
<reference evidence="1 2" key="1">
    <citation type="submission" date="2016-10" db="EMBL/GenBank/DDBJ databases">
        <authorList>
            <person name="de Groot N.N."/>
        </authorList>
    </citation>
    <scope>NUCLEOTIDE SEQUENCE [LARGE SCALE GENOMIC DNA]</scope>
    <source>
        <strain evidence="1 2">CGMCC 1.9156</strain>
    </source>
</reference>
<dbReference type="EMBL" id="FONW01000008">
    <property type="protein sequence ID" value="SFF52024.1"/>
    <property type="molecule type" value="Genomic_DNA"/>
</dbReference>